<accession>A0A1E3XEE4</accession>
<evidence type="ECO:0000313" key="2">
    <source>
        <dbReference type="EMBL" id="ODS34002.1"/>
    </source>
</evidence>
<dbReference type="GO" id="GO:0008168">
    <property type="term" value="F:methyltransferase activity"/>
    <property type="evidence" value="ECO:0007669"/>
    <property type="project" value="UniProtKB-KW"/>
</dbReference>
<protein>
    <submittedName>
        <fullName evidence="2">Methyltransferase</fullName>
    </submittedName>
</protein>
<dbReference type="EMBL" id="MAYW01000015">
    <property type="protein sequence ID" value="ODS34002.1"/>
    <property type="molecule type" value="Genomic_DNA"/>
</dbReference>
<dbReference type="AlphaFoldDB" id="A0A1E3XEE4"/>
<sequence>MTKAEIILWSKLKGKQLNGLKFRRQYGINNYVVDFYCPELRLAIEVDGDVHSYNSRINYDKQRQRDIEALGIKVLRYTNNDVIKNLEGVLNDIITTTSHSPPSQGGDKRKGK</sequence>
<dbReference type="InterPro" id="IPR047216">
    <property type="entry name" value="Endonuclease_DUF559_bact"/>
</dbReference>
<evidence type="ECO:0000313" key="3">
    <source>
        <dbReference type="Proteomes" id="UP000094056"/>
    </source>
</evidence>
<dbReference type="PATRIC" id="fig|1872076.5.peg.1015"/>
<organism evidence="2 3">
    <name type="scientific">Candidatus Scalindua rubra</name>
    <dbReference type="NCBI Taxonomy" id="1872076"/>
    <lineage>
        <taxon>Bacteria</taxon>
        <taxon>Pseudomonadati</taxon>
        <taxon>Planctomycetota</taxon>
        <taxon>Candidatus Brocadiia</taxon>
        <taxon>Candidatus Brocadiales</taxon>
        <taxon>Candidatus Scalinduaceae</taxon>
        <taxon>Candidatus Scalindua</taxon>
    </lineage>
</organism>
<gene>
    <name evidence="2" type="ORF">SCARUB_00873</name>
</gene>
<dbReference type="Gene3D" id="3.40.960.10">
    <property type="entry name" value="VSR Endonuclease"/>
    <property type="match status" value="1"/>
</dbReference>
<proteinExistence type="predicted"/>
<keyword evidence="2" id="KW-0808">Transferase</keyword>
<dbReference type="Proteomes" id="UP000094056">
    <property type="component" value="Unassembled WGS sequence"/>
</dbReference>
<dbReference type="SUPFAM" id="SSF52980">
    <property type="entry name" value="Restriction endonuclease-like"/>
    <property type="match status" value="1"/>
</dbReference>
<name>A0A1E3XEE4_9BACT</name>
<feature type="domain" description="DUF559" evidence="1">
    <location>
        <begin position="1"/>
        <end position="95"/>
    </location>
</feature>
<keyword evidence="2" id="KW-0489">Methyltransferase</keyword>
<comment type="caution">
    <text evidence="2">The sequence shown here is derived from an EMBL/GenBank/DDBJ whole genome shotgun (WGS) entry which is preliminary data.</text>
</comment>
<dbReference type="InterPro" id="IPR011335">
    <property type="entry name" value="Restrct_endonuc-II-like"/>
</dbReference>
<dbReference type="PANTHER" id="PTHR38590">
    <property type="entry name" value="BLL0828 PROTEIN"/>
    <property type="match status" value="1"/>
</dbReference>
<evidence type="ECO:0000259" key="1">
    <source>
        <dbReference type="Pfam" id="PF04480"/>
    </source>
</evidence>
<dbReference type="GO" id="GO:0032259">
    <property type="term" value="P:methylation"/>
    <property type="evidence" value="ECO:0007669"/>
    <property type="project" value="UniProtKB-KW"/>
</dbReference>
<reference evidence="2 3" key="1">
    <citation type="submission" date="2016-07" db="EMBL/GenBank/DDBJ databases">
        <title>Draft genome of Scalindua rubra, obtained from a brine-seawater interface in the Red Sea, sheds light on salt adaptation in anammox bacteria.</title>
        <authorList>
            <person name="Speth D.R."/>
            <person name="Lagkouvardos I."/>
            <person name="Wang Y."/>
            <person name="Qian P.-Y."/>
            <person name="Dutilh B.E."/>
            <person name="Jetten M.S."/>
        </authorList>
    </citation>
    <scope>NUCLEOTIDE SEQUENCE [LARGE SCALE GENOMIC DNA]</scope>
    <source>
        <strain evidence="2">BSI-1</strain>
    </source>
</reference>
<dbReference type="InterPro" id="IPR007569">
    <property type="entry name" value="DUF559"/>
</dbReference>
<dbReference type="PANTHER" id="PTHR38590:SF1">
    <property type="entry name" value="BLL0828 PROTEIN"/>
    <property type="match status" value="1"/>
</dbReference>
<dbReference type="CDD" id="cd01038">
    <property type="entry name" value="Endonuclease_DUF559"/>
    <property type="match status" value="1"/>
</dbReference>
<dbReference type="Pfam" id="PF04480">
    <property type="entry name" value="DUF559"/>
    <property type="match status" value="1"/>
</dbReference>